<proteinExistence type="predicted"/>
<evidence type="ECO:0000313" key="1">
    <source>
        <dbReference type="EMBL" id="MBX55362.1"/>
    </source>
</evidence>
<protein>
    <submittedName>
        <fullName evidence="1">Uncharacterized protein</fullName>
    </submittedName>
</protein>
<dbReference type="EMBL" id="GGEC01074878">
    <property type="protein sequence ID" value="MBX55362.1"/>
    <property type="molecule type" value="Transcribed_RNA"/>
</dbReference>
<accession>A0A2P2PKW5</accession>
<reference evidence="1" key="1">
    <citation type="submission" date="2018-02" db="EMBL/GenBank/DDBJ databases">
        <title>Rhizophora mucronata_Transcriptome.</title>
        <authorList>
            <person name="Meera S.P."/>
            <person name="Sreeshan A."/>
            <person name="Augustine A."/>
        </authorList>
    </citation>
    <scope>NUCLEOTIDE SEQUENCE</scope>
    <source>
        <tissue evidence="1">Leaf</tissue>
    </source>
</reference>
<name>A0A2P2PKW5_RHIMU</name>
<dbReference type="AlphaFoldDB" id="A0A2P2PKW5"/>
<organism evidence="1">
    <name type="scientific">Rhizophora mucronata</name>
    <name type="common">Asiatic mangrove</name>
    <dbReference type="NCBI Taxonomy" id="61149"/>
    <lineage>
        <taxon>Eukaryota</taxon>
        <taxon>Viridiplantae</taxon>
        <taxon>Streptophyta</taxon>
        <taxon>Embryophyta</taxon>
        <taxon>Tracheophyta</taxon>
        <taxon>Spermatophyta</taxon>
        <taxon>Magnoliopsida</taxon>
        <taxon>eudicotyledons</taxon>
        <taxon>Gunneridae</taxon>
        <taxon>Pentapetalae</taxon>
        <taxon>rosids</taxon>
        <taxon>fabids</taxon>
        <taxon>Malpighiales</taxon>
        <taxon>Rhizophoraceae</taxon>
        <taxon>Rhizophora</taxon>
    </lineage>
</organism>
<sequence>MPDNFCQPFSLFISFCTSKVRYYEN</sequence>